<dbReference type="Gene3D" id="3.40.50.2300">
    <property type="match status" value="1"/>
</dbReference>
<dbReference type="Proteomes" id="UP001287356">
    <property type="component" value="Unassembled WGS sequence"/>
</dbReference>
<feature type="compositionally biased region" description="Basic and acidic residues" evidence="7">
    <location>
        <begin position="305"/>
        <end position="327"/>
    </location>
</feature>
<dbReference type="InterPro" id="IPR001789">
    <property type="entry name" value="Sig_transdc_resp-reg_receiver"/>
</dbReference>
<organism evidence="10 11">
    <name type="scientific">Lasiosphaeria ovina</name>
    <dbReference type="NCBI Taxonomy" id="92902"/>
    <lineage>
        <taxon>Eukaryota</taxon>
        <taxon>Fungi</taxon>
        <taxon>Dikarya</taxon>
        <taxon>Ascomycota</taxon>
        <taxon>Pezizomycotina</taxon>
        <taxon>Sordariomycetes</taxon>
        <taxon>Sordariomycetidae</taxon>
        <taxon>Sordariales</taxon>
        <taxon>Lasiosphaeriaceae</taxon>
        <taxon>Lasiosphaeria</taxon>
    </lineage>
</organism>
<dbReference type="Pfam" id="PF02518">
    <property type="entry name" value="HATPase_c"/>
    <property type="match status" value="1"/>
</dbReference>
<dbReference type="PROSITE" id="PS50110">
    <property type="entry name" value="RESPONSE_REGULATORY"/>
    <property type="match status" value="1"/>
</dbReference>
<dbReference type="FunFam" id="3.30.450.40:FF:000083">
    <property type="entry name" value="Sensor histidine kinase/response regulator, putative (AFU_orthologue AFUA_4G00660)"/>
    <property type="match status" value="1"/>
</dbReference>
<dbReference type="EMBL" id="JAULSN010000016">
    <property type="protein sequence ID" value="KAK3358489.1"/>
    <property type="molecule type" value="Genomic_DNA"/>
</dbReference>
<dbReference type="SMART" id="SM00387">
    <property type="entry name" value="HATPase_c"/>
    <property type="match status" value="1"/>
</dbReference>
<feature type="region of interest" description="Disordered" evidence="7">
    <location>
        <begin position="1063"/>
        <end position="1124"/>
    </location>
</feature>
<evidence type="ECO:0000256" key="7">
    <source>
        <dbReference type="SAM" id="MobiDB-lite"/>
    </source>
</evidence>
<dbReference type="InterPro" id="IPR004358">
    <property type="entry name" value="Sig_transdc_His_kin-like_C"/>
</dbReference>
<dbReference type="InterPro" id="IPR029016">
    <property type="entry name" value="GAF-like_dom_sf"/>
</dbReference>
<dbReference type="GO" id="GO:0005886">
    <property type="term" value="C:plasma membrane"/>
    <property type="evidence" value="ECO:0007669"/>
    <property type="project" value="TreeGrafter"/>
</dbReference>
<evidence type="ECO:0000313" key="10">
    <source>
        <dbReference type="EMBL" id="KAK3358489.1"/>
    </source>
</evidence>
<feature type="domain" description="Response regulatory" evidence="9">
    <location>
        <begin position="1131"/>
        <end position="1256"/>
    </location>
</feature>
<dbReference type="GO" id="GO:0009927">
    <property type="term" value="F:histidine phosphotransfer kinase activity"/>
    <property type="evidence" value="ECO:0007669"/>
    <property type="project" value="TreeGrafter"/>
</dbReference>
<evidence type="ECO:0000256" key="2">
    <source>
        <dbReference type="ARBA" id="ARBA00012438"/>
    </source>
</evidence>
<dbReference type="InterPro" id="IPR036890">
    <property type="entry name" value="HATPase_C_sf"/>
</dbReference>
<dbReference type="InterPro" id="IPR005467">
    <property type="entry name" value="His_kinase_dom"/>
</dbReference>
<dbReference type="SMART" id="SM00388">
    <property type="entry name" value="HisKA"/>
    <property type="match status" value="1"/>
</dbReference>
<dbReference type="Pfam" id="PF00072">
    <property type="entry name" value="Response_reg"/>
    <property type="match status" value="1"/>
</dbReference>
<dbReference type="Gene3D" id="1.10.287.130">
    <property type="match status" value="1"/>
</dbReference>
<feature type="modified residue" description="4-aspartylphosphate" evidence="6">
    <location>
        <position position="1185"/>
    </location>
</feature>
<feature type="compositionally biased region" description="Low complexity" evidence="7">
    <location>
        <begin position="1109"/>
        <end position="1123"/>
    </location>
</feature>
<keyword evidence="5" id="KW-0418">Kinase</keyword>
<comment type="caution">
    <text evidence="10">The sequence shown here is derived from an EMBL/GenBank/DDBJ whole genome shotgun (WGS) entry which is preliminary data.</text>
</comment>
<feature type="compositionally biased region" description="Low complexity" evidence="7">
    <location>
        <begin position="350"/>
        <end position="365"/>
    </location>
</feature>
<evidence type="ECO:0000256" key="1">
    <source>
        <dbReference type="ARBA" id="ARBA00000085"/>
    </source>
</evidence>
<dbReference type="SUPFAM" id="SSF47384">
    <property type="entry name" value="Homodimeric domain of signal transducing histidine kinase"/>
    <property type="match status" value="1"/>
</dbReference>
<feature type="region of interest" description="Disordered" evidence="7">
    <location>
        <begin position="34"/>
        <end position="58"/>
    </location>
</feature>
<evidence type="ECO:0000256" key="6">
    <source>
        <dbReference type="PROSITE-ProRule" id="PRU00169"/>
    </source>
</evidence>
<dbReference type="InterPro" id="IPR003661">
    <property type="entry name" value="HisK_dim/P_dom"/>
</dbReference>
<dbReference type="AlphaFoldDB" id="A0AAE0JRT1"/>
<keyword evidence="4" id="KW-0808">Transferase</keyword>
<dbReference type="PANTHER" id="PTHR43047:SF72">
    <property type="entry name" value="OSMOSENSING HISTIDINE PROTEIN KINASE SLN1"/>
    <property type="match status" value="1"/>
</dbReference>
<dbReference type="GO" id="GO:0000155">
    <property type="term" value="F:phosphorelay sensor kinase activity"/>
    <property type="evidence" value="ECO:0007669"/>
    <property type="project" value="InterPro"/>
</dbReference>
<dbReference type="InterPro" id="IPR036097">
    <property type="entry name" value="HisK_dim/P_sf"/>
</dbReference>
<dbReference type="SMART" id="SM00448">
    <property type="entry name" value="REC"/>
    <property type="match status" value="1"/>
</dbReference>
<feature type="domain" description="Histidine kinase" evidence="8">
    <location>
        <begin position="631"/>
        <end position="884"/>
    </location>
</feature>
<evidence type="ECO:0000259" key="8">
    <source>
        <dbReference type="PROSITE" id="PS50109"/>
    </source>
</evidence>
<evidence type="ECO:0000256" key="5">
    <source>
        <dbReference type="ARBA" id="ARBA00022777"/>
    </source>
</evidence>
<dbReference type="CDD" id="cd17546">
    <property type="entry name" value="REC_hyHK_CKI1_RcsC-like"/>
    <property type="match status" value="1"/>
</dbReference>
<dbReference type="PANTHER" id="PTHR43047">
    <property type="entry name" value="TWO-COMPONENT HISTIDINE PROTEIN KINASE"/>
    <property type="match status" value="1"/>
</dbReference>
<keyword evidence="11" id="KW-1185">Reference proteome</keyword>
<evidence type="ECO:0000256" key="3">
    <source>
        <dbReference type="ARBA" id="ARBA00022553"/>
    </source>
</evidence>
<dbReference type="SUPFAM" id="SSF52172">
    <property type="entry name" value="CheY-like"/>
    <property type="match status" value="1"/>
</dbReference>
<keyword evidence="3 6" id="KW-0597">Phosphoprotein</keyword>
<sequence length="1264" mass="137893">MAVRTSASSPTCAKNVEPASAGKVITMLLDSAECALPPSEPPSEPPADAPPAAVEDAKADAVEVDNFERARQREIAAYLAAASFPLDLDYSGPREKVYLNEDATLNALVQLGALRLGCDRSFLSLIDRQYQWVLSEMTRSQSLVQVRSAPEDPVWLGVSRLDACWGVCPTTMKAFMDETGAWVQTGPNVICNRSRYIVNDFRTEPGYQDRPYVTAFPWFVSYLEVPLVSSLGYLLGSYCVVDNKLNDYDNDETLGIMNEIADAIMTHLDLMRLKKNRQRSEQLIEGLSQFIKHDPSEPNDPPGDTSHHETTEQPADERVSIDPDRQGRSVNSSENPLDPEDSRPQPPQLPSSSSIQSSISPFTPSGLGSLETPPTTLRDDTDVDPIEVHVIAEEAHQPDSPSSSSDTPELHSNGFISSANIKSTFFRAAATIRAAMDMDGLMFVDAVPSAYNDAPDQLVPDRPGEVPQDETAGPFCAAIVQSTSDHSGVKSPETPHTRLPEAVLQRFIWKFPRGHVFSADEFGPIDDGSYGIGKPFPVGSRADKDSRSYRRDVTTLFGVTPGARYIIFLPLWHFQRECWYAAALGWVASPTRALDMGDISLVSAFGNTIMAQVSRLEALASSRAKSTFVSSISHELRSPLHGILASSELLRENITDPSLLSKLDMLDSCGTTLLDTLNNLLDHAIVINDGKSGTTLANFQISDLGRLVEDVIEAVNFSHLSENAFQLSMHRHGIYSTESSGVGIDPPPRQLLVAVNIETNAAWKLVLDIGAWKRIIMNLFGNALKYTRSGHIDVCLKVMQKVDSAGKAHDHITFSVEDSGMGMTSDFLKYQLFTPFTQEDAHSPGVGLGLSIVQQLARGLGGTIDVKSSVGIGTSVEVSVPLHRDMPDLVPGAQILAEQERQSYDDHRDWLHGRTACLITPDVYATMTKADLKITNEMRSRMGTVERALRVTAGDALGMKVIVGTADNPLPDADVYFLDDNACGEIRAKLLAPTPLFQVAPVVLLCSGARSRSYLKQQLPSNGIHLHDPIGPRKLATVLYSALKPEGLQNSGHENHRSVYQGVASTVPESRDSPLPPLNLPVRLKDDPQVPQPQAQTDERQSPGRPQVSSVSSAAPAMAAALSTREQKPRHLLLVDDNPINIKLLMTLVRKLKHTFMTACNGLEAVQLYQKALEEGSRFDMVFMDISMPVMDGFEATRQLRQLEKKAGVTGGCKIVALTGLSSDLSRNEALASGANLFLTKPVKLDKVKQLLSDLEVPDERTAS</sequence>
<dbReference type="PRINTS" id="PR00344">
    <property type="entry name" value="BCTRLSENSOR"/>
</dbReference>
<dbReference type="SUPFAM" id="SSF55781">
    <property type="entry name" value="GAF domain-like"/>
    <property type="match status" value="1"/>
</dbReference>
<dbReference type="Gene3D" id="3.30.450.40">
    <property type="match status" value="1"/>
</dbReference>
<feature type="region of interest" description="Disordered" evidence="7">
    <location>
        <begin position="291"/>
        <end position="381"/>
    </location>
</feature>
<comment type="catalytic activity">
    <reaction evidence="1">
        <text>ATP + protein L-histidine = ADP + protein N-phospho-L-histidine.</text>
        <dbReference type="EC" id="2.7.13.3"/>
    </reaction>
</comment>
<reference evidence="10" key="1">
    <citation type="journal article" date="2023" name="Mol. Phylogenet. Evol.">
        <title>Genome-scale phylogeny and comparative genomics of the fungal order Sordariales.</title>
        <authorList>
            <person name="Hensen N."/>
            <person name="Bonometti L."/>
            <person name="Westerberg I."/>
            <person name="Brannstrom I.O."/>
            <person name="Guillou S."/>
            <person name="Cros-Aarteil S."/>
            <person name="Calhoun S."/>
            <person name="Haridas S."/>
            <person name="Kuo A."/>
            <person name="Mondo S."/>
            <person name="Pangilinan J."/>
            <person name="Riley R."/>
            <person name="LaButti K."/>
            <person name="Andreopoulos B."/>
            <person name="Lipzen A."/>
            <person name="Chen C."/>
            <person name="Yan M."/>
            <person name="Daum C."/>
            <person name="Ng V."/>
            <person name="Clum A."/>
            <person name="Steindorff A."/>
            <person name="Ohm R.A."/>
            <person name="Martin F."/>
            <person name="Silar P."/>
            <person name="Natvig D.O."/>
            <person name="Lalanne C."/>
            <person name="Gautier V."/>
            <person name="Ament-Velasquez S.L."/>
            <person name="Kruys A."/>
            <person name="Hutchinson M.I."/>
            <person name="Powell A.J."/>
            <person name="Barry K."/>
            <person name="Miller A.N."/>
            <person name="Grigoriev I.V."/>
            <person name="Debuchy R."/>
            <person name="Gladieux P."/>
            <person name="Hiltunen Thoren M."/>
            <person name="Johannesson H."/>
        </authorList>
    </citation>
    <scope>NUCLEOTIDE SEQUENCE</scope>
    <source>
        <strain evidence="10">CBS 958.72</strain>
    </source>
</reference>
<gene>
    <name evidence="10" type="ORF">B0T24DRAFT_644484</name>
</gene>
<dbReference type="SUPFAM" id="SSF55874">
    <property type="entry name" value="ATPase domain of HSP90 chaperone/DNA topoisomerase II/histidine kinase"/>
    <property type="match status" value="1"/>
</dbReference>
<dbReference type="InterPro" id="IPR011006">
    <property type="entry name" value="CheY-like_superfamily"/>
</dbReference>
<proteinExistence type="predicted"/>
<dbReference type="InterPro" id="IPR003594">
    <property type="entry name" value="HATPase_dom"/>
</dbReference>
<evidence type="ECO:0000259" key="9">
    <source>
        <dbReference type="PROSITE" id="PS50110"/>
    </source>
</evidence>
<name>A0AAE0JRT1_9PEZI</name>
<accession>A0AAE0JRT1</accession>
<dbReference type="EC" id="2.7.13.3" evidence="2"/>
<dbReference type="Gene3D" id="3.30.565.10">
    <property type="entry name" value="Histidine kinase-like ATPase, C-terminal domain"/>
    <property type="match status" value="1"/>
</dbReference>
<evidence type="ECO:0000313" key="11">
    <source>
        <dbReference type="Proteomes" id="UP001287356"/>
    </source>
</evidence>
<feature type="compositionally biased region" description="Pro residues" evidence="7">
    <location>
        <begin position="38"/>
        <end position="49"/>
    </location>
</feature>
<dbReference type="Pfam" id="PF00512">
    <property type="entry name" value="HisKA"/>
    <property type="match status" value="1"/>
</dbReference>
<protein>
    <recommendedName>
        <fullName evidence="2">histidine kinase</fullName>
        <ecNumber evidence="2">2.7.13.3</ecNumber>
    </recommendedName>
</protein>
<reference evidence="10" key="2">
    <citation type="submission" date="2023-06" db="EMBL/GenBank/DDBJ databases">
        <authorList>
            <consortium name="Lawrence Berkeley National Laboratory"/>
            <person name="Haridas S."/>
            <person name="Hensen N."/>
            <person name="Bonometti L."/>
            <person name="Westerberg I."/>
            <person name="Brannstrom I.O."/>
            <person name="Guillou S."/>
            <person name="Cros-Aarteil S."/>
            <person name="Calhoun S."/>
            <person name="Kuo A."/>
            <person name="Mondo S."/>
            <person name="Pangilinan J."/>
            <person name="Riley R."/>
            <person name="Labutti K."/>
            <person name="Andreopoulos B."/>
            <person name="Lipzen A."/>
            <person name="Chen C."/>
            <person name="Yanf M."/>
            <person name="Daum C."/>
            <person name="Ng V."/>
            <person name="Clum A."/>
            <person name="Steindorff A."/>
            <person name="Ohm R."/>
            <person name="Martin F."/>
            <person name="Silar P."/>
            <person name="Natvig D."/>
            <person name="Lalanne C."/>
            <person name="Gautier V."/>
            <person name="Ament-Velasquez S.L."/>
            <person name="Kruys A."/>
            <person name="Hutchinson M.I."/>
            <person name="Powell A.J."/>
            <person name="Barry K."/>
            <person name="Miller A.N."/>
            <person name="Grigoriev I.V."/>
            <person name="Debuchy R."/>
            <person name="Gladieux P."/>
            <person name="Thoren M.H."/>
            <person name="Johannesson H."/>
        </authorList>
    </citation>
    <scope>NUCLEOTIDE SEQUENCE</scope>
    <source>
        <strain evidence="10">CBS 958.72</strain>
    </source>
</reference>
<dbReference type="PROSITE" id="PS50109">
    <property type="entry name" value="HIS_KIN"/>
    <property type="match status" value="1"/>
</dbReference>
<evidence type="ECO:0000256" key="4">
    <source>
        <dbReference type="ARBA" id="ARBA00022679"/>
    </source>
</evidence>
<dbReference type="CDD" id="cd00082">
    <property type="entry name" value="HisKA"/>
    <property type="match status" value="1"/>
</dbReference>